<dbReference type="GO" id="GO:0004177">
    <property type="term" value="F:aminopeptidase activity"/>
    <property type="evidence" value="ECO:0007669"/>
    <property type="project" value="TreeGrafter"/>
</dbReference>
<dbReference type="EMBL" id="PJRQ01000011">
    <property type="protein sequence ID" value="PLR18236.1"/>
    <property type="molecule type" value="Genomic_DNA"/>
</dbReference>
<name>A0A2N5CWV8_9CAUL</name>
<dbReference type="Pfam" id="PF03576">
    <property type="entry name" value="Peptidase_S58"/>
    <property type="match status" value="1"/>
</dbReference>
<dbReference type="PANTHER" id="PTHR36512:SF3">
    <property type="entry name" value="BLR5678 PROTEIN"/>
    <property type="match status" value="1"/>
</dbReference>
<dbReference type="Proteomes" id="UP000234483">
    <property type="component" value="Unassembled WGS sequence"/>
</dbReference>
<evidence type="ECO:0000313" key="6">
    <source>
        <dbReference type="Proteomes" id="UP000281192"/>
    </source>
</evidence>
<feature type="region of interest" description="Disordered" evidence="2">
    <location>
        <begin position="330"/>
        <end position="354"/>
    </location>
</feature>
<evidence type="ECO:0000256" key="2">
    <source>
        <dbReference type="SAM" id="MobiDB-lite"/>
    </source>
</evidence>
<keyword evidence="6" id="KW-1185">Reference proteome</keyword>
<sequence length="354" mass="35176">MPRPGPRNLITDVEGLLVGHAQDEAVASGVTALLCPDAWTAGVDVRGGGPGTREIDVLRPENNFSKAHAICLSGGSVFGLGAADGVVAALSASGRGIRLAPTSPAIPIVPAAVLHDLGNGGDKDWGLDPPYRWLGIEAAAAADKDFALGSAGAGMGAMAGLAKGGIGSASLELGDGLVVGALAAVNPVGSVRMADGETFWAWPWEIDGEFGGKRPAPDAPTEAEPIPEDSKLAALGRLQAGANTTLAVVAVNADLTTAECTRLAMMAQDGLARAIRPVHTPFDGDIVFALASCARSLGEGPGRALALARLGSAAADTLARAIARGVYEAQPSEARSSGAQSSVSGGASGGASAP</sequence>
<dbReference type="SUPFAM" id="SSF56266">
    <property type="entry name" value="DmpA/ArgJ-like"/>
    <property type="match status" value="1"/>
</dbReference>
<dbReference type="InterPro" id="IPR016117">
    <property type="entry name" value="ArgJ-like_dom_sf"/>
</dbReference>
<dbReference type="PANTHER" id="PTHR36512">
    <property type="entry name" value="D-AMINOPEPTIDASE"/>
    <property type="match status" value="1"/>
</dbReference>
<dbReference type="EMBL" id="CP026100">
    <property type="protein sequence ID" value="AYV47393.1"/>
    <property type="molecule type" value="Genomic_DNA"/>
</dbReference>
<evidence type="ECO:0000313" key="3">
    <source>
        <dbReference type="EMBL" id="AYV47393.1"/>
    </source>
</evidence>
<reference evidence="3 6" key="2">
    <citation type="submission" date="2018-01" db="EMBL/GenBank/DDBJ databases">
        <title>Complete genome sequence of Caulobacter flavus RHGG3.</title>
        <authorList>
            <person name="Yang E."/>
        </authorList>
    </citation>
    <scope>NUCLEOTIDE SEQUENCE [LARGE SCALE GENOMIC DNA]</scope>
    <source>
        <strain evidence="3 6">RHGG3</strain>
    </source>
</reference>
<reference evidence="4 5" key="1">
    <citation type="submission" date="2017-12" db="EMBL/GenBank/DDBJ databases">
        <title>The genome sequence of Caulobacter flavus CGMCC1 15093.</title>
        <authorList>
            <person name="Gao J."/>
            <person name="Mao X."/>
            <person name="Sun J."/>
        </authorList>
    </citation>
    <scope>NUCLEOTIDE SEQUENCE [LARGE SCALE GENOMIC DNA]</scope>
    <source>
        <strain evidence="4 5">CGMCC1 15093</strain>
    </source>
</reference>
<comment type="similarity">
    <text evidence="1">Belongs to the peptidase S58 family.</text>
</comment>
<dbReference type="RefSeq" id="WP_101712045.1">
    <property type="nucleotide sequence ID" value="NZ_CP026100.1"/>
</dbReference>
<dbReference type="OrthoDB" id="9808347at2"/>
<evidence type="ECO:0000313" key="5">
    <source>
        <dbReference type="Proteomes" id="UP000234483"/>
    </source>
</evidence>
<gene>
    <name evidence="3" type="ORF">C1707_14610</name>
    <name evidence="4" type="ORF">CFHF_05605</name>
</gene>
<proteinExistence type="inferred from homology"/>
<accession>A0A2N5CWV8</accession>
<dbReference type="InterPro" id="IPR005321">
    <property type="entry name" value="Peptidase_S58_DmpA"/>
</dbReference>
<organism evidence="4 5">
    <name type="scientific">Caulobacter flavus</name>
    <dbReference type="NCBI Taxonomy" id="1679497"/>
    <lineage>
        <taxon>Bacteria</taxon>
        <taxon>Pseudomonadati</taxon>
        <taxon>Pseudomonadota</taxon>
        <taxon>Alphaproteobacteria</taxon>
        <taxon>Caulobacterales</taxon>
        <taxon>Caulobacteraceae</taxon>
        <taxon>Caulobacter</taxon>
    </lineage>
</organism>
<protein>
    <submittedName>
        <fullName evidence="4">Peptidase T4</fullName>
    </submittedName>
</protein>
<dbReference type="CDD" id="cd02252">
    <property type="entry name" value="nylC_like"/>
    <property type="match status" value="1"/>
</dbReference>
<feature type="compositionally biased region" description="Low complexity" evidence="2">
    <location>
        <begin position="332"/>
        <end position="354"/>
    </location>
</feature>
<evidence type="ECO:0000256" key="1">
    <source>
        <dbReference type="ARBA" id="ARBA00007068"/>
    </source>
</evidence>
<dbReference type="Proteomes" id="UP000281192">
    <property type="component" value="Chromosome"/>
</dbReference>
<dbReference type="KEGG" id="cfh:C1707_14610"/>
<evidence type="ECO:0000313" key="4">
    <source>
        <dbReference type="EMBL" id="PLR18236.1"/>
    </source>
</evidence>
<dbReference type="AlphaFoldDB" id="A0A2N5CWV8"/>
<dbReference type="Gene3D" id="3.60.70.12">
    <property type="entry name" value="L-amino peptidase D-ALA esterase/amidase"/>
    <property type="match status" value="1"/>
</dbReference>